<reference evidence="1 2" key="1">
    <citation type="submission" date="2018-05" db="EMBL/GenBank/DDBJ databases">
        <title>Genomic Encyclopedia of Archaeal and Bacterial Type Strains, Phase II (KMG-II): from individual species to whole genera.</title>
        <authorList>
            <person name="Goeker M."/>
        </authorList>
    </citation>
    <scope>NUCLEOTIDE SEQUENCE [LARGE SCALE GENOMIC DNA]</scope>
    <source>
        <strain evidence="1 2">DSM 23514</strain>
    </source>
</reference>
<dbReference type="Proteomes" id="UP000245667">
    <property type="component" value="Unassembled WGS sequence"/>
</dbReference>
<name>A0A316E5L5_9FLAO</name>
<organism evidence="1 2">
    <name type="scientific">Maribacter polysiphoniae</name>
    <dbReference type="NCBI Taxonomy" id="429344"/>
    <lineage>
        <taxon>Bacteria</taxon>
        <taxon>Pseudomonadati</taxon>
        <taxon>Bacteroidota</taxon>
        <taxon>Flavobacteriia</taxon>
        <taxon>Flavobacteriales</taxon>
        <taxon>Flavobacteriaceae</taxon>
        <taxon>Maribacter</taxon>
    </lineage>
</organism>
<comment type="caution">
    <text evidence="1">The sequence shown here is derived from an EMBL/GenBank/DDBJ whole genome shotgun (WGS) entry which is preliminary data.</text>
</comment>
<evidence type="ECO:0000313" key="2">
    <source>
        <dbReference type="Proteomes" id="UP000245667"/>
    </source>
</evidence>
<dbReference type="EMBL" id="QGGQ01000002">
    <property type="protein sequence ID" value="PWK24812.1"/>
    <property type="molecule type" value="Genomic_DNA"/>
</dbReference>
<accession>A0A316E5L5</accession>
<proteinExistence type="predicted"/>
<dbReference type="AlphaFoldDB" id="A0A316E5L5"/>
<gene>
    <name evidence="1" type="ORF">LX92_01177</name>
</gene>
<protein>
    <submittedName>
        <fullName evidence="1">Uncharacterized protein</fullName>
    </submittedName>
</protein>
<sequence length="126" mass="14601">MAIYPIGKKGYHPKLQVIPFTDTIHQRQYEPLFSIPVFLFPLVIAQYYPCSRSMKSGSYPITHYYQPTIVPSVLTTLQVPTHKSNSWWIVIQQAHLPFWTNTGLTQKNIKQMDKKYLGSPIGYNVE</sequence>
<evidence type="ECO:0000313" key="1">
    <source>
        <dbReference type="EMBL" id="PWK24812.1"/>
    </source>
</evidence>